<dbReference type="GO" id="GO:0005794">
    <property type="term" value="C:Golgi apparatus"/>
    <property type="evidence" value="ECO:0007669"/>
    <property type="project" value="TreeGrafter"/>
</dbReference>
<feature type="domain" description="Stealth protein CR3 conserved region 3" evidence="2">
    <location>
        <begin position="27"/>
        <end position="71"/>
    </location>
</feature>
<evidence type="ECO:0000313" key="4">
    <source>
        <dbReference type="Proteomes" id="UP000078200"/>
    </source>
</evidence>
<evidence type="ECO:0000256" key="1">
    <source>
        <dbReference type="ARBA" id="ARBA00022679"/>
    </source>
</evidence>
<dbReference type="PANTHER" id="PTHR24045:SF0">
    <property type="entry name" value="N-ACETYLGLUCOSAMINE-1-PHOSPHOTRANSFERASE SUBUNITS ALPHA_BETA"/>
    <property type="match status" value="1"/>
</dbReference>
<sequence length="119" mass="14175">MLIQVQLLWYNRSGSTFCSTFREDVGFLLERTVIEAVHEKFAHEIFNTASHRFRSTSDIQFAFAYYSFLMEETRATSVREIFSEFHTDYSQTWSDREIRTLLARTFPLPLDVALFRRDN</sequence>
<dbReference type="AlphaFoldDB" id="A0A1A9V4R2"/>
<dbReference type="Proteomes" id="UP000078200">
    <property type="component" value="Unassembled WGS sequence"/>
</dbReference>
<dbReference type="VEuPathDB" id="VectorBase:GAUT025862"/>
<keyword evidence="4" id="KW-1185">Reference proteome</keyword>
<dbReference type="Pfam" id="PF17102">
    <property type="entry name" value="Stealth_CR3"/>
    <property type="match status" value="1"/>
</dbReference>
<evidence type="ECO:0000313" key="3">
    <source>
        <dbReference type="EnsemblMetazoa" id="GAUT025862-PA"/>
    </source>
</evidence>
<dbReference type="InterPro" id="IPR047141">
    <property type="entry name" value="Stealth"/>
</dbReference>
<proteinExistence type="predicted"/>
<reference evidence="3" key="1">
    <citation type="submission" date="2020-05" db="UniProtKB">
        <authorList>
            <consortium name="EnsemblMetazoa"/>
        </authorList>
    </citation>
    <scope>IDENTIFICATION</scope>
    <source>
        <strain evidence="3">TTRI</strain>
    </source>
</reference>
<evidence type="ECO:0000259" key="2">
    <source>
        <dbReference type="Pfam" id="PF17102"/>
    </source>
</evidence>
<dbReference type="GO" id="GO:0003976">
    <property type="term" value="F:UDP-N-acetylglucosamine-lysosomal-enzyme N-acetylglucosaminephosphotransferase activity"/>
    <property type="evidence" value="ECO:0007669"/>
    <property type="project" value="TreeGrafter"/>
</dbReference>
<accession>A0A1A9V4R2</accession>
<dbReference type="GO" id="GO:0046835">
    <property type="term" value="P:carbohydrate phosphorylation"/>
    <property type="evidence" value="ECO:0007669"/>
    <property type="project" value="TreeGrafter"/>
</dbReference>
<dbReference type="GO" id="GO:0016256">
    <property type="term" value="P:N-glycan processing to lysosome"/>
    <property type="evidence" value="ECO:0007669"/>
    <property type="project" value="TreeGrafter"/>
</dbReference>
<dbReference type="InterPro" id="IPR031357">
    <property type="entry name" value="Stealth_CR3"/>
</dbReference>
<protein>
    <submittedName>
        <fullName evidence="3">Stealth_CR3 domain-containing protein</fullName>
    </submittedName>
</protein>
<dbReference type="STRING" id="7395.A0A1A9V4R2"/>
<organism evidence="3 4">
    <name type="scientific">Glossina austeni</name>
    <name type="common">Savannah tsetse fly</name>
    <dbReference type="NCBI Taxonomy" id="7395"/>
    <lineage>
        <taxon>Eukaryota</taxon>
        <taxon>Metazoa</taxon>
        <taxon>Ecdysozoa</taxon>
        <taxon>Arthropoda</taxon>
        <taxon>Hexapoda</taxon>
        <taxon>Insecta</taxon>
        <taxon>Pterygota</taxon>
        <taxon>Neoptera</taxon>
        <taxon>Endopterygota</taxon>
        <taxon>Diptera</taxon>
        <taxon>Brachycera</taxon>
        <taxon>Muscomorpha</taxon>
        <taxon>Hippoboscoidea</taxon>
        <taxon>Glossinidae</taxon>
        <taxon>Glossina</taxon>
    </lineage>
</organism>
<dbReference type="PANTHER" id="PTHR24045">
    <property type="match status" value="1"/>
</dbReference>
<dbReference type="EnsemblMetazoa" id="GAUT025862-RA">
    <property type="protein sequence ID" value="GAUT025862-PA"/>
    <property type="gene ID" value="GAUT025862"/>
</dbReference>
<keyword evidence="1" id="KW-0808">Transferase</keyword>
<name>A0A1A9V4R2_GLOAU</name>